<evidence type="ECO:0000256" key="1">
    <source>
        <dbReference type="SAM" id="MobiDB-lite"/>
    </source>
</evidence>
<dbReference type="EMBL" id="LUCH01000849">
    <property type="protein sequence ID" value="KAF5404183.1"/>
    <property type="molecule type" value="Genomic_DNA"/>
</dbReference>
<feature type="compositionally biased region" description="Polar residues" evidence="1">
    <location>
        <begin position="92"/>
        <end position="102"/>
    </location>
</feature>
<dbReference type="AlphaFoldDB" id="A0A8J4WIR5"/>
<organism evidence="2 3">
    <name type="scientific">Paragonimus heterotremus</name>
    <dbReference type="NCBI Taxonomy" id="100268"/>
    <lineage>
        <taxon>Eukaryota</taxon>
        <taxon>Metazoa</taxon>
        <taxon>Spiralia</taxon>
        <taxon>Lophotrochozoa</taxon>
        <taxon>Platyhelminthes</taxon>
        <taxon>Trematoda</taxon>
        <taxon>Digenea</taxon>
        <taxon>Plagiorchiida</taxon>
        <taxon>Troglotremata</taxon>
        <taxon>Troglotrematidae</taxon>
        <taxon>Paragonimus</taxon>
    </lineage>
</organism>
<feature type="compositionally biased region" description="Polar residues" evidence="1">
    <location>
        <begin position="27"/>
        <end position="37"/>
    </location>
</feature>
<feature type="compositionally biased region" description="Low complexity" evidence="1">
    <location>
        <begin position="127"/>
        <end position="143"/>
    </location>
</feature>
<sequence>MNLGDSNLFDSDSQRIGFDALVEQVRNGQRITEQQSTPDDEQFTEELPESREGSQEIVPQRIGSAKCAVPMQAWMREMEEEESTHVGRTKKSTSSFTQAQESISDRIEQLFDREEIVNYRQVQSKPNKNNSNNANGNAGSSKR</sequence>
<keyword evidence="3" id="KW-1185">Reference proteome</keyword>
<feature type="region of interest" description="Disordered" evidence="1">
    <location>
        <begin position="78"/>
        <end position="143"/>
    </location>
</feature>
<comment type="caution">
    <text evidence="2">The sequence shown here is derived from an EMBL/GenBank/DDBJ whole genome shotgun (WGS) entry which is preliminary data.</text>
</comment>
<evidence type="ECO:0000313" key="3">
    <source>
        <dbReference type="Proteomes" id="UP000748531"/>
    </source>
</evidence>
<evidence type="ECO:0000313" key="2">
    <source>
        <dbReference type="EMBL" id="KAF5404183.1"/>
    </source>
</evidence>
<gene>
    <name evidence="2" type="ORF">PHET_02283</name>
</gene>
<reference evidence="2" key="1">
    <citation type="submission" date="2019-05" db="EMBL/GenBank/DDBJ databases">
        <title>Annotation for the trematode Paragonimus heterotremus.</title>
        <authorList>
            <person name="Choi Y.-J."/>
        </authorList>
    </citation>
    <scope>NUCLEOTIDE SEQUENCE</scope>
    <source>
        <strain evidence="2">LC</strain>
    </source>
</reference>
<protein>
    <submittedName>
        <fullName evidence="2">Uncharacterized protein</fullName>
    </submittedName>
</protein>
<feature type="compositionally biased region" description="Basic and acidic residues" evidence="1">
    <location>
        <begin position="103"/>
        <end position="117"/>
    </location>
</feature>
<dbReference type="OrthoDB" id="6282325at2759"/>
<proteinExistence type="predicted"/>
<accession>A0A8J4WIR5</accession>
<feature type="compositionally biased region" description="Acidic residues" evidence="1">
    <location>
        <begin position="38"/>
        <end position="47"/>
    </location>
</feature>
<feature type="region of interest" description="Disordered" evidence="1">
    <location>
        <begin position="27"/>
        <end position="59"/>
    </location>
</feature>
<dbReference type="Proteomes" id="UP000748531">
    <property type="component" value="Unassembled WGS sequence"/>
</dbReference>
<name>A0A8J4WIR5_9TREM</name>